<dbReference type="GeneID" id="79718932"/>
<sequence length="46" mass="5366">MKRESELFVIHYDSPLLSIEFLSNLTSQGWTDIQLDADKRQVVVSR</sequence>
<dbReference type="EMBL" id="CP093246">
    <property type="protein sequence ID" value="UNH32641.1"/>
    <property type="molecule type" value="Genomic_DNA"/>
</dbReference>
<dbReference type="Proteomes" id="UP000829116">
    <property type="component" value="Plasmid pW51-a"/>
</dbReference>
<geneLocation type="plasmid" evidence="1 2">
    <name>pW51-a</name>
</geneLocation>
<proteinExistence type="predicted"/>
<dbReference type="RefSeq" id="WP_175403207.1">
    <property type="nucleotide sequence ID" value="NZ_CAWQWL010000002.1"/>
</dbReference>
<organism evidence="1 2">
    <name type="scientific">Moellerella wisconsensis</name>
    <dbReference type="NCBI Taxonomy" id="158849"/>
    <lineage>
        <taxon>Bacteria</taxon>
        <taxon>Pseudomonadati</taxon>
        <taxon>Pseudomonadota</taxon>
        <taxon>Gammaproteobacteria</taxon>
        <taxon>Enterobacterales</taxon>
        <taxon>Morganellaceae</taxon>
        <taxon>Moellerella</taxon>
    </lineage>
</organism>
<evidence type="ECO:0000313" key="1">
    <source>
        <dbReference type="EMBL" id="UNH32641.1"/>
    </source>
</evidence>
<protein>
    <submittedName>
        <fullName evidence="1">Uncharacterized protein</fullName>
    </submittedName>
</protein>
<reference evidence="1" key="1">
    <citation type="submission" date="2022-03" db="EMBL/GenBank/DDBJ databases">
        <title>ESBL-producing Moellerella wisconsensis and Escherichia marmotae isolated from wild game meat.</title>
        <authorList>
            <person name="Biggel M."/>
        </authorList>
    </citation>
    <scope>NUCLEOTIDE SEQUENCE</scope>
    <source>
        <strain evidence="1">W51</strain>
        <plasmid evidence="1">pW51-a</plasmid>
    </source>
</reference>
<keyword evidence="1" id="KW-0614">Plasmid</keyword>
<name>A0A9Q8Q635_9GAMM</name>
<gene>
    <name evidence="1" type="ORF">MNY72_16590</name>
</gene>
<dbReference type="AlphaFoldDB" id="A0A9Q8Q635"/>
<evidence type="ECO:0000313" key="2">
    <source>
        <dbReference type="Proteomes" id="UP000829116"/>
    </source>
</evidence>
<accession>A0A9Q8Q635</accession>